<sequence>MRTHLFAATLAVVSALALSVTIVSRADAGYGQMGAPEIVLNPGGGVRPDGSDGVRFTINRVYGSAGQDDLWYRNHSQYCCEAGGPMLNIGGSLYGQAGPAQSGLDWASVTAVGITGSAVSTPAGTPNNNTATGDASARVRYVATVGGLDYTVDRTVTYTYPNDFVTDSYVFTIPDGNTAPVRFYLGGNTEPGGSDYGLGVMLTSPVRSVVTLNTQSHGLVGFREVPGSQPFDGVSSQQWHVPYPDVFAGRDIGFAVDDQDATHDSGLMVQWSLGSAPGTRTASLQQFATAQDANLSAAFDRASTTSGLATLDVQVTNTLLTAASGLGWTLRLPPGLSVAGAVSSGCGGTLTAANGATRVLLSGGSTAALSNCVVSVPVRASVTGDYALDGRWFTGVTGMQQTVGTSTLTVDGIPRSPTPPGPEPRTPAPDGTVEPEPATPPRCQGRVATLVAEPGRVTVGTPGDDVVVGTSGVDRVLGRGGDDLVCGLGGADTLRGGTGDDVLAGGPGSDVIRGGAGDDVLSAGAGADAVAGGRGDDVLRGRRGRDDLIGGPGRDTSLDPAGVRS</sequence>
<dbReference type="GO" id="GO:0005509">
    <property type="term" value="F:calcium ion binding"/>
    <property type="evidence" value="ECO:0007669"/>
    <property type="project" value="InterPro"/>
</dbReference>
<evidence type="ECO:0000256" key="3">
    <source>
        <dbReference type="SAM" id="MobiDB-lite"/>
    </source>
</evidence>
<comment type="caution">
    <text evidence="6">The sequence shown here is derived from an EMBL/GenBank/DDBJ whole genome shotgun (WGS) entry which is preliminary data.</text>
</comment>
<feature type="compositionally biased region" description="Pro residues" evidence="3">
    <location>
        <begin position="416"/>
        <end position="427"/>
    </location>
</feature>
<dbReference type="Proteomes" id="UP000473325">
    <property type="component" value="Unassembled WGS sequence"/>
</dbReference>
<dbReference type="EMBL" id="WUEK01000005">
    <property type="protein sequence ID" value="MXG89891.1"/>
    <property type="molecule type" value="Genomic_DNA"/>
</dbReference>
<evidence type="ECO:0000256" key="2">
    <source>
        <dbReference type="ARBA" id="ARBA00022525"/>
    </source>
</evidence>
<dbReference type="SUPFAM" id="SSF51120">
    <property type="entry name" value="beta-Roll"/>
    <property type="match status" value="1"/>
</dbReference>
<keyword evidence="4" id="KW-0732">Signal</keyword>
<dbReference type="PANTHER" id="PTHR38340">
    <property type="entry name" value="S-LAYER PROTEIN"/>
    <property type="match status" value="1"/>
</dbReference>
<keyword evidence="2" id="KW-0964">Secreted</keyword>
<protein>
    <recommendedName>
        <fullName evidence="5">DUF7933 domain-containing protein</fullName>
    </recommendedName>
</protein>
<dbReference type="AlphaFoldDB" id="A0A6L7F0E7"/>
<feature type="compositionally biased region" description="Basic and acidic residues" evidence="3">
    <location>
        <begin position="534"/>
        <end position="548"/>
    </location>
</feature>
<feature type="domain" description="DUF7933" evidence="5">
    <location>
        <begin position="301"/>
        <end position="410"/>
    </location>
</feature>
<keyword evidence="7" id="KW-1185">Reference proteome</keyword>
<evidence type="ECO:0000313" key="7">
    <source>
        <dbReference type="Proteomes" id="UP000473325"/>
    </source>
</evidence>
<dbReference type="InterPro" id="IPR001343">
    <property type="entry name" value="Hemolysn_Ca-bd"/>
</dbReference>
<comment type="subcellular location">
    <subcellularLocation>
        <location evidence="1">Secreted</location>
    </subcellularLocation>
</comment>
<evidence type="ECO:0000259" key="5">
    <source>
        <dbReference type="Pfam" id="PF25564"/>
    </source>
</evidence>
<dbReference type="PANTHER" id="PTHR38340:SF1">
    <property type="entry name" value="S-LAYER PROTEIN"/>
    <property type="match status" value="1"/>
</dbReference>
<proteinExistence type="predicted"/>
<dbReference type="PRINTS" id="PR00313">
    <property type="entry name" value="CABNDNGRPT"/>
</dbReference>
<dbReference type="InterPro" id="IPR050557">
    <property type="entry name" value="RTX_toxin/Mannuronan_C5-epim"/>
</dbReference>
<dbReference type="Pfam" id="PF00353">
    <property type="entry name" value="HemolysinCabind"/>
    <property type="match status" value="2"/>
</dbReference>
<dbReference type="InterPro" id="IPR018511">
    <property type="entry name" value="Hemolysin-typ_Ca-bd_CS"/>
</dbReference>
<accession>A0A6L7F0E7</accession>
<evidence type="ECO:0000256" key="4">
    <source>
        <dbReference type="SAM" id="SignalP"/>
    </source>
</evidence>
<reference evidence="6 7" key="1">
    <citation type="submission" date="2019-12" db="EMBL/GenBank/DDBJ databases">
        <authorList>
            <person name="Kun Z."/>
        </authorList>
    </citation>
    <scope>NUCLEOTIDE SEQUENCE [LARGE SCALE GENOMIC DNA]</scope>
    <source>
        <strain evidence="6 7">YIM 123512</strain>
    </source>
</reference>
<dbReference type="RefSeq" id="WP_160877765.1">
    <property type="nucleotide sequence ID" value="NZ_WUEK01000005.1"/>
</dbReference>
<organism evidence="6 7">
    <name type="scientific">Nocardioides flavescens</name>
    <dbReference type="NCBI Taxonomy" id="2691959"/>
    <lineage>
        <taxon>Bacteria</taxon>
        <taxon>Bacillati</taxon>
        <taxon>Actinomycetota</taxon>
        <taxon>Actinomycetes</taxon>
        <taxon>Propionibacteriales</taxon>
        <taxon>Nocardioidaceae</taxon>
        <taxon>Nocardioides</taxon>
    </lineage>
</organism>
<dbReference type="Gene3D" id="2.150.10.10">
    <property type="entry name" value="Serralysin-like metalloprotease, C-terminal"/>
    <property type="match status" value="2"/>
</dbReference>
<dbReference type="InterPro" id="IPR057693">
    <property type="entry name" value="DUF7933"/>
</dbReference>
<feature type="region of interest" description="Disordered" evidence="3">
    <location>
        <begin position="405"/>
        <end position="442"/>
    </location>
</feature>
<dbReference type="PROSITE" id="PS00330">
    <property type="entry name" value="HEMOLYSIN_CALCIUM"/>
    <property type="match status" value="2"/>
</dbReference>
<dbReference type="InterPro" id="IPR011049">
    <property type="entry name" value="Serralysin-like_metalloprot_C"/>
</dbReference>
<dbReference type="Pfam" id="PF25564">
    <property type="entry name" value="DUF7933"/>
    <property type="match status" value="1"/>
</dbReference>
<feature type="chain" id="PRO_5039401795" description="DUF7933 domain-containing protein" evidence="4">
    <location>
        <begin position="29"/>
        <end position="565"/>
    </location>
</feature>
<evidence type="ECO:0000256" key="1">
    <source>
        <dbReference type="ARBA" id="ARBA00004613"/>
    </source>
</evidence>
<evidence type="ECO:0000313" key="6">
    <source>
        <dbReference type="EMBL" id="MXG89891.1"/>
    </source>
</evidence>
<name>A0A6L7F0E7_9ACTN</name>
<gene>
    <name evidence="6" type="ORF">GRQ65_10040</name>
</gene>
<feature type="signal peptide" evidence="4">
    <location>
        <begin position="1"/>
        <end position="28"/>
    </location>
</feature>
<feature type="region of interest" description="Disordered" evidence="3">
    <location>
        <begin position="524"/>
        <end position="565"/>
    </location>
</feature>
<dbReference type="GO" id="GO:0005576">
    <property type="term" value="C:extracellular region"/>
    <property type="evidence" value="ECO:0007669"/>
    <property type="project" value="UniProtKB-SubCell"/>
</dbReference>